<feature type="domain" description="HTH tetR-type" evidence="5">
    <location>
        <begin position="3"/>
        <end position="63"/>
    </location>
</feature>
<proteinExistence type="predicted"/>
<protein>
    <submittedName>
        <fullName evidence="6">Transcriptional regulator, TetR family</fullName>
    </submittedName>
</protein>
<dbReference type="PATRIC" id="fig|1415168.3.peg.1547"/>
<evidence type="ECO:0000313" key="7">
    <source>
        <dbReference type="Proteomes" id="UP000028401"/>
    </source>
</evidence>
<dbReference type="InterPro" id="IPR050109">
    <property type="entry name" value="HTH-type_TetR-like_transc_reg"/>
</dbReference>
<keyword evidence="2 4" id="KW-0238">DNA-binding</keyword>
<dbReference type="GO" id="GO:0003700">
    <property type="term" value="F:DNA-binding transcription factor activity"/>
    <property type="evidence" value="ECO:0007669"/>
    <property type="project" value="TreeGrafter"/>
</dbReference>
<name>A0A084AAJ4_LACLC</name>
<evidence type="ECO:0000256" key="3">
    <source>
        <dbReference type="ARBA" id="ARBA00023163"/>
    </source>
</evidence>
<dbReference type="AlphaFoldDB" id="A0A084AAJ4"/>
<dbReference type="PANTHER" id="PTHR30055">
    <property type="entry name" value="HTH-TYPE TRANSCRIPTIONAL REGULATOR RUTR"/>
    <property type="match status" value="1"/>
</dbReference>
<dbReference type="PROSITE" id="PS50977">
    <property type="entry name" value="HTH_TETR_2"/>
    <property type="match status" value="1"/>
</dbReference>
<evidence type="ECO:0000256" key="2">
    <source>
        <dbReference type="ARBA" id="ARBA00023125"/>
    </source>
</evidence>
<reference evidence="6 7" key="1">
    <citation type="submission" date="2014-06" db="EMBL/GenBank/DDBJ databases">
        <title>Draft genome sequence of the putrescine producing strain Lactococcus lactis subsp cremoris GE214.</title>
        <authorList>
            <person name="Ladero V."/>
            <person name="Linares D.M."/>
            <person name="del Rio B."/>
            <person name="Mayo B."/>
            <person name="Martin M.C."/>
            <person name="Fernandez M."/>
            <person name="Alvarez M.A."/>
        </authorList>
    </citation>
    <scope>NUCLEOTIDE SEQUENCE [LARGE SCALE GENOMIC DNA]</scope>
    <source>
        <strain evidence="6 7">GE214</strain>
    </source>
</reference>
<comment type="caution">
    <text evidence="6">The sequence shown here is derived from an EMBL/GenBank/DDBJ whole genome shotgun (WGS) entry which is preliminary data.</text>
</comment>
<dbReference type="InterPro" id="IPR009057">
    <property type="entry name" value="Homeodomain-like_sf"/>
</dbReference>
<dbReference type="SUPFAM" id="SSF46689">
    <property type="entry name" value="Homeodomain-like"/>
    <property type="match status" value="1"/>
</dbReference>
<dbReference type="Proteomes" id="UP000028401">
    <property type="component" value="Unassembled WGS sequence"/>
</dbReference>
<accession>A0A084AAJ4</accession>
<dbReference type="PRINTS" id="PR00455">
    <property type="entry name" value="HTHTETR"/>
</dbReference>
<evidence type="ECO:0000256" key="1">
    <source>
        <dbReference type="ARBA" id="ARBA00023015"/>
    </source>
</evidence>
<evidence type="ECO:0000256" key="4">
    <source>
        <dbReference type="PROSITE-ProRule" id="PRU00335"/>
    </source>
</evidence>
<sequence>MKKSSQEKLYESALELITAQGYDNTTVLQIATKAGLTERTFFRKFKNKADIFFAGGEQYSEMLLNKMRESNETNPLFIVLDGYFYAADFFDEHRERTVKRQKIIASHPDLEERELLKQSKIEGLLVEYLLTDYEERTARLAVRLARAIYSAAWEEWLENETESLRQLLEKAIGSYNDLKNY</sequence>
<dbReference type="EMBL" id="AZSI01000048">
    <property type="protein sequence ID" value="KEY62323.1"/>
    <property type="molecule type" value="Genomic_DNA"/>
</dbReference>
<keyword evidence="1" id="KW-0805">Transcription regulation</keyword>
<dbReference type="GO" id="GO:0000976">
    <property type="term" value="F:transcription cis-regulatory region binding"/>
    <property type="evidence" value="ECO:0007669"/>
    <property type="project" value="TreeGrafter"/>
</dbReference>
<dbReference type="Pfam" id="PF00440">
    <property type="entry name" value="TetR_N"/>
    <property type="match status" value="1"/>
</dbReference>
<dbReference type="RefSeq" id="WP_042748343.1">
    <property type="nucleotide sequence ID" value="NZ_AZSI01000048.1"/>
</dbReference>
<organism evidence="6 7">
    <name type="scientific">Lactococcus cremoris subsp. cremoris GE214</name>
    <dbReference type="NCBI Taxonomy" id="1415168"/>
    <lineage>
        <taxon>Bacteria</taxon>
        <taxon>Bacillati</taxon>
        <taxon>Bacillota</taxon>
        <taxon>Bacilli</taxon>
        <taxon>Lactobacillales</taxon>
        <taxon>Streptococcaceae</taxon>
        <taxon>Lactococcus</taxon>
        <taxon>Lactococcus cremoris subsp. cremoris</taxon>
    </lineage>
</organism>
<dbReference type="InterPro" id="IPR001647">
    <property type="entry name" value="HTH_TetR"/>
</dbReference>
<evidence type="ECO:0000313" key="6">
    <source>
        <dbReference type="EMBL" id="KEY62323.1"/>
    </source>
</evidence>
<dbReference type="PANTHER" id="PTHR30055:SF238">
    <property type="entry name" value="MYCOFACTOCIN BIOSYNTHESIS TRANSCRIPTIONAL REGULATOR MFTR-RELATED"/>
    <property type="match status" value="1"/>
</dbReference>
<feature type="DNA-binding region" description="H-T-H motif" evidence="4">
    <location>
        <begin position="26"/>
        <end position="45"/>
    </location>
</feature>
<dbReference type="Gene3D" id="1.10.357.10">
    <property type="entry name" value="Tetracycline Repressor, domain 2"/>
    <property type="match status" value="1"/>
</dbReference>
<evidence type="ECO:0000259" key="5">
    <source>
        <dbReference type="PROSITE" id="PS50977"/>
    </source>
</evidence>
<gene>
    <name evidence="6" type="ORF">U725_01482</name>
</gene>
<keyword evidence="3" id="KW-0804">Transcription</keyword>